<proteinExistence type="predicted"/>
<protein>
    <submittedName>
        <fullName evidence="1">Uncharacterized protein</fullName>
    </submittedName>
</protein>
<dbReference type="RefSeq" id="WP_053783886.1">
    <property type="nucleotide sequence ID" value="NZ_LITU01000081.1"/>
</dbReference>
<dbReference type="PATRIC" id="fig|1705561.3.peg.5919"/>
<gene>
    <name evidence="1" type="ORF">AMS66_28090</name>
</gene>
<keyword evidence="2" id="KW-1185">Reference proteome</keyword>
<dbReference type="Proteomes" id="UP000037688">
    <property type="component" value="Unassembled WGS sequence"/>
</dbReference>
<name>A0A0N0C300_9BACL</name>
<sequence length="276" mass="31274">MLTVHDSKQKVVTLQIKELFFLAGILGSDRLLGVEDPFRGYMAEDIALEWERVKTSLLDKGYLIQDQDSNELIMTPTVFSRVAIAGLSDRACWIRYTHSGKSYESYVHCTDERVVEVSRVADEPDSFRLSDLGNVREAIDFLIQRMNWSGHSPAEKPALMCSKKKFYDVMNDLKNKELQAVADELVQETSDPEGALALARCLVNKESEGELRLLVWNGEGWKSQSAAFAASTVSNWLFRMSTAASDDWLVAALTTREQFHEMLLDWLKQPAGEEER</sequence>
<evidence type="ECO:0000313" key="1">
    <source>
        <dbReference type="EMBL" id="KOY13564.1"/>
    </source>
</evidence>
<dbReference type="EMBL" id="LITU01000081">
    <property type="protein sequence ID" value="KOY13564.1"/>
    <property type="molecule type" value="Genomic_DNA"/>
</dbReference>
<reference evidence="1 2" key="1">
    <citation type="submission" date="2015-08" db="EMBL/GenBank/DDBJ databases">
        <title>Draft genome sequence of cellulolytic and xylanolytic Paenibacillus sp. A59, isolated from a decaying forest soil from Patagonia, Argentina.</title>
        <authorList>
            <person name="Ghio S."/>
            <person name="Caceres A.M."/>
            <person name="Talia P."/>
            <person name="Grasso D."/>
            <person name="Campos E."/>
        </authorList>
    </citation>
    <scope>NUCLEOTIDE SEQUENCE [LARGE SCALE GENOMIC DNA]</scope>
    <source>
        <strain evidence="1 2">A59</strain>
    </source>
</reference>
<comment type="caution">
    <text evidence="1">The sequence shown here is derived from an EMBL/GenBank/DDBJ whole genome shotgun (WGS) entry which is preliminary data.</text>
</comment>
<dbReference type="AlphaFoldDB" id="A0A0N0C300"/>
<evidence type="ECO:0000313" key="2">
    <source>
        <dbReference type="Proteomes" id="UP000037688"/>
    </source>
</evidence>
<accession>A0A0N0C300</accession>
<organism evidence="1 2">
    <name type="scientific">Paenibacillus xylanivorans</name>
    <dbReference type="NCBI Taxonomy" id="1705561"/>
    <lineage>
        <taxon>Bacteria</taxon>
        <taxon>Bacillati</taxon>
        <taxon>Bacillota</taxon>
        <taxon>Bacilli</taxon>
        <taxon>Bacillales</taxon>
        <taxon>Paenibacillaceae</taxon>
        <taxon>Paenibacillus</taxon>
    </lineage>
</organism>
<dbReference type="OrthoDB" id="2828115at2"/>